<feature type="chain" id="PRO_5015685261" evidence="1">
    <location>
        <begin position="24"/>
        <end position="378"/>
    </location>
</feature>
<reference evidence="3 4" key="1">
    <citation type="submission" date="2018-02" db="EMBL/GenBank/DDBJ databases">
        <title>Comparative genomes isolates from brazilian mangrove.</title>
        <authorList>
            <person name="Araujo J.E."/>
            <person name="Taketani R.G."/>
            <person name="Silva M.C.P."/>
            <person name="Loureco M.V."/>
            <person name="Andreote F.D."/>
        </authorList>
    </citation>
    <scope>NUCLEOTIDE SEQUENCE [LARGE SCALE GENOMIC DNA]</scope>
    <source>
        <strain evidence="3 4">Nap-Phe MGV</strain>
    </source>
</reference>
<dbReference type="OrthoDB" id="235891at2"/>
<feature type="signal peptide" evidence="1">
    <location>
        <begin position="1"/>
        <end position="23"/>
    </location>
</feature>
<feature type="domain" description="Sialidase" evidence="2">
    <location>
        <begin position="61"/>
        <end position="335"/>
    </location>
</feature>
<evidence type="ECO:0000256" key="1">
    <source>
        <dbReference type="SAM" id="SignalP"/>
    </source>
</evidence>
<dbReference type="InterPro" id="IPR036278">
    <property type="entry name" value="Sialidase_sf"/>
</dbReference>
<dbReference type="AlphaFoldDB" id="A0A2S8GGX4"/>
<dbReference type="PANTHER" id="PTHR43752">
    <property type="entry name" value="BNR/ASP-BOX REPEAT FAMILY PROTEIN"/>
    <property type="match status" value="1"/>
</dbReference>
<dbReference type="RefSeq" id="WP_105338477.1">
    <property type="nucleotide sequence ID" value="NZ_PUHZ01000024.1"/>
</dbReference>
<evidence type="ECO:0000313" key="3">
    <source>
        <dbReference type="EMBL" id="PQO43264.1"/>
    </source>
</evidence>
<dbReference type="InterPro" id="IPR011040">
    <property type="entry name" value="Sialidase"/>
</dbReference>
<protein>
    <submittedName>
        <fullName evidence="3">Sialidase</fullName>
    </submittedName>
</protein>
<dbReference type="Gene3D" id="2.120.10.10">
    <property type="match status" value="1"/>
</dbReference>
<sequence length="378" mass="42042">MPMRRPFAFASAFLLFATFTCLAAEPPKSQALLPPGPGNPRNSEGDFAILNNGDVLFIYTHFFGGSGDHAQAHLASRISQDGGQTWSSEDQIVVPNEGALNTMSVSLLRLADGRLALFYLRKNAQDDCRPRMRISEDEGKTWSDATLTIPDSDIGYYILNNDRAVQLASGRILLPVAQHRGPGMPQRNNAGLILCYYSDDAGQSWKRSAAAPRPPKVNGKDVITQEPGVVALRDGRMLLWCRTDAGSQFVSYSDDQGETWSQLKPSDMLSPLSPAQIKRIPATGDLLLLWNDHHDVPANLRDKRTPLRSAISRDDGKTWTNVKTLENNPNGWYCYLALDFYQKEVLMAYCAGIREPGKTHGLETTNVQRLPVEWFYEK</sequence>
<dbReference type="SUPFAM" id="SSF50939">
    <property type="entry name" value="Sialidases"/>
    <property type="match status" value="1"/>
</dbReference>
<evidence type="ECO:0000259" key="2">
    <source>
        <dbReference type="Pfam" id="PF13088"/>
    </source>
</evidence>
<comment type="caution">
    <text evidence="3">The sequence shown here is derived from an EMBL/GenBank/DDBJ whole genome shotgun (WGS) entry which is preliminary data.</text>
</comment>
<dbReference type="EMBL" id="PUHZ01000024">
    <property type="protein sequence ID" value="PQO43264.1"/>
    <property type="molecule type" value="Genomic_DNA"/>
</dbReference>
<name>A0A2S8GGX4_9BACT</name>
<dbReference type="Pfam" id="PF13088">
    <property type="entry name" value="BNR_2"/>
    <property type="match status" value="1"/>
</dbReference>
<dbReference type="PANTHER" id="PTHR43752:SF2">
    <property type="entry name" value="BNR_ASP-BOX REPEAT FAMILY PROTEIN"/>
    <property type="match status" value="1"/>
</dbReference>
<evidence type="ECO:0000313" key="4">
    <source>
        <dbReference type="Proteomes" id="UP000237819"/>
    </source>
</evidence>
<organism evidence="3 4">
    <name type="scientific">Blastopirellula marina</name>
    <dbReference type="NCBI Taxonomy" id="124"/>
    <lineage>
        <taxon>Bacteria</taxon>
        <taxon>Pseudomonadati</taxon>
        <taxon>Planctomycetota</taxon>
        <taxon>Planctomycetia</taxon>
        <taxon>Pirellulales</taxon>
        <taxon>Pirellulaceae</taxon>
        <taxon>Blastopirellula</taxon>
    </lineage>
</organism>
<dbReference type="CDD" id="cd15482">
    <property type="entry name" value="Sialidase_non-viral"/>
    <property type="match status" value="1"/>
</dbReference>
<keyword evidence="1" id="KW-0732">Signal</keyword>
<accession>A0A2S8GGX4</accession>
<gene>
    <name evidence="3" type="ORF">C5Y93_26560</name>
</gene>
<proteinExistence type="predicted"/>
<dbReference type="Proteomes" id="UP000237819">
    <property type="component" value="Unassembled WGS sequence"/>
</dbReference>